<gene>
    <name evidence="7" type="ORF">K7X08_013601</name>
</gene>
<keyword evidence="4" id="KW-0472">Membrane</keyword>
<dbReference type="OrthoDB" id="5977743at2759"/>
<evidence type="ECO:0000256" key="2">
    <source>
        <dbReference type="ARBA" id="ARBA00022692"/>
    </source>
</evidence>
<dbReference type="PANTHER" id="PTHR13315">
    <property type="entry name" value="METALLO PHOSPHOESTERASE RELATED"/>
    <property type="match status" value="1"/>
</dbReference>
<dbReference type="GO" id="GO:0016020">
    <property type="term" value="C:membrane"/>
    <property type="evidence" value="ECO:0007669"/>
    <property type="project" value="UniProtKB-SubCell"/>
</dbReference>
<dbReference type="GO" id="GO:0005783">
    <property type="term" value="C:endoplasmic reticulum"/>
    <property type="evidence" value="ECO:0007669"/>
    <property type="project" value="TreeGrafter"/>
</dbReference>
<evidence type="ECO:0000256" key="3">
    <source>
        <dbReference type="ARBA" id="ARBA00022989"/>
    </source>
</evidence>
<dbReference type="Gene3D" id="3.60.21.10">
    <property type="match status" value="1"/>
</dbReference>
<feature type="domain" description="Calcineurin-like phosphoesterase" evidence="6">
    <location>
        <begin position="152"/>
        <end position="235"/>
    </location>
</feature>
<organism evidence="7 8">
    <name type="scientific">Anisodus acutangulus</name>
    <dbReference type="NCBI Taxonomy" id="402998"/>
    <lineage>
        <taxon>Eukaryota</taxon>
        <taxon>Viridiplantae</taxon>
        <taxon>Streptophyta</taxon>
        <taxon>Embryophyta</taxon>
        <taxon>Tracheophyta</taxon>
        <taxon>Spermatophyta</taxon>
        <taxon>Magnoliopsida</taxon>
        <taxon>eudicotyledons</taxon>
        <taxon>Gunneridae</taxon>
        <taxon>Pentapetalae</taxon>
        <taxon>asterids</taxon>
        <taxon>lamiids</taxon>
        <taxon>Solanales</taxon>
        <taxon>Solanaceae</taxon>
        <taxon>Solanoideae</taxon>
        <taxon>Hyoscyameae</taxon>
        <taxon>Anisodus</taxon>
    </lineage>
</organism>
<comment type="subcellular location">
    <subcellularLocation>
        <location evidence="1">Membrane</location>
        <topology evidence="1">Multi-pass membrane protein</topology>
    </subcellularLocation>
</comment>
<dbReference type="InterPro" id="IPR033308">
    <property type="entry name" value="PGAP5/Cdc1/Ted1"/>
</dbReference>
<dbReference type="GO" id="GO:0006506">
    <property type="term" value="P:GPI anchor biosynthetic process"/>
    <property type="evidence" value="ECO:0007669"/>
    <property type="project" value="InterPro"/>
</dbReference>
<protein>
    <recommendedName>
        <fullName evidence="6">Calcineurin-like phosphoesterase domain-containing protein</fullName>
    </recommendedName>
</protein>
<evidence type="ECO:0000256" key="5">
    <source>
        <dbReference type="SAM" id="MobiDB-lite"/>
    </source>
</evidence>
<comment type="caution">
    <text evidence="7">The sequence shown here is derived from an EMBL/GenBank/DDBJ whole genome shotgun (WGS) entry which is preliminary data.</text>
</comment>
<keyword evidence="3" id="KW-1133">Transmembrane helix</keyword>
<proteinExistence type="predicted"/>
<dbReference type="GO" id="GO:0016787">
    <property type="term" value="F:hydrolase activity"/>
    <property type="evidence" value="ECO:0007669"/>
    <property type="project" value="InterPro"/>
</dbReference>
<name>A0A9Q1R3Z3_9SOLA</name>
<evidence type="ECO:0000256" key="1">
    <source>
        <dbReference type="ARBA" id="ARBA00004141"/>
    </source>
</evidence>
<reference evidence="8" key="1">
    <citation type="journal article" date="2023" name="Proc. Natl. Acad. Sci. U.S.A.">
        <title>Genomic and structural basis for evolution of tropane alkaloid biosynthesis.</title>
        <authorList>
            <person name="Wanga Y.-J."/>
            <person name="Taina T."/>
            <person name="Yua J.-Y."/>
            <person name="Lia J."/>
            <person name="Xua B."/>
            <person name="Chenc J."/>
            <person name="D'Auriad J.C."/>
            <person name="Huanga J.-P."/>
            <person name="Huanga S.-X."/>
        </authorList>
    </citation>
    <scope>NUCLEOTIDE SEQUENCE [LARGE SCALE GENOMIC DNA]</scope>
    <source>
        <strain evidence="8">cv. KIB-2019</strain>
    </source>
</reference>
<dbReference type="Proteomes" id="UP001152561">
    <property type="component" value="Unassembled WGS sequence"/>
</dbReference>
<evidence type="ECO:0000313" key="7">
    <source>
        <dbReference type="EMBL" id="KAJ8539349.1"/>
    </source>
</evidence>
<dbReference type="InterPro" id="IPR029052">
    <property type="entry name" value="Metallo-depent_PP-like"/>
</dbReference>
<feature type="compositionally biased region" description="Basic and acidic residues" evidence="5">
    <location>
        <begin position="103"/>
        <end position="120"/>
    </location>
</feature>
<feature type="region of interest" description="Disordered" evidence="5">
    <location>
        <begin position="97"/>
        <end position="120"/>
    </location>
</feature>
<dbReference type="AlphaFoldDB" id="A0A9Q1R3Z3"/>
<keyword evidence="8" id="KW-1185">Reference proteome</keyword>
<keyword evidence="2" id="KW-0812">Transmembrane</keyword>
<dbReference type="PANTHER" id="PTHR13315:SF4">
    <property type="entry name" value="METALLOPHOSPHOESTERASE, ISOFORM E"/>
    <property type="match status" value="1"/>
</dbReference>
<dbReference type="EMBL" id="JAJAGQ010000016">
    <property type="protein sequence ID" value="KAJ8539349.1"/>
    <property type="molecule type" value="Genomic_DNA"/>
</dbReference>
<dbReference type="Pfam" id="PF00149">
    <property type="entry name" value="Metallophos"/>
    <property type="match status" value="1"/>
</dbReference>
<sequence>MNSNIEGEQLDADADMQKENNEICQHSNPIGTASQGNQEENQVNAAQQEGAITIQHDQVVNQGDVYQNNKGMMQQIGKGKGQDKHVMQEGDKTRDTIQSYDTGENRDNIHNNEISSEERDIGQLKEKGQHNETDGVDHQRDYVKIAVVTDSRAFLSSILPSKPDVILFLGDYFDGGPFLFDEEWQESWSLFKHIFDLEMLEQTTNIKLYYLAGNHDIGYAAFHSHMPEIIKRYEKAFGARNYQFTAGKVDFIAIDAQTVDVA</sequence>
<evidence type="ECO:0000259" key="6">
    <source>
        <dbReference type="Pfam" id="PF00149"/>
    </source>
</evidence>
<dbReference type="SUPFAM" id="SSF56300">
    <property type="entry name" value="Metallo-dependent phosphatases"/>
    <property type="match status" value="1"/>
</dbReference>
<evidence type="ECO:0000313" key="8">
    <source>
        <dbReference type="Proteomes" id="UP001152561"/>
    </source>
</evidence>
<accession>A0A9Q1R3Z3</accession>
<evidence type="ECO:0000256" key="4">
    <source>
        <dbReference type="ARBA" id="ARBA00023136"/>
    </source>
</evidence>
<dbReference type="InterPro" id="IPR004843">
    <property type="entry name" value="Calcineurin-like_PHP"/>
</dbReference>